<dbReference type="Pfam" id="PF02518">
    <property type="entry name" value="HATPase_c"/>
    <property type="match status" value="1"/>
</dbReference>
<evidence type="ECO:0000256" key="6">
    <source>
        <dbReference type="ARBA" id="ARBA00023136"/>
    </source>
</evidence>
<evidence type="ECO:0000256" key="3">
    <source>
        <dbReference type="ARBA" id="ARBA00022553"/>
    </source>
</evidence>
<organism evidence="9 10">
    <name type="scientific">Alkalicoccobacillus porphyridii</name>
    <dbReference type="NCBI Taxonomy" id="2597270"/>
    <lineage>
        <taxon>Bacteria</taxon>
        <taxon>Bacillati</taxon>
        <taxon>Bacillota</taxon>
        <taxon>Bacilli</taxon>
        <taxon>Bacillales</taxon>
        <taxon>Bacillaceae</taxon>
        <taxon>Alkalicoccobacillus</taxon>
    </lineage>
</organism>
<keyword evidence="7" id="KW-1133">Transmembrane helix</keyword>
<dbReference type="PANTHER" id="PTHR34220:SF9">
    <property type="entry name" value="SIGNAL TRANSDUCTION HISTIDINE KINASE INTERNAL REGION DOMAIN-CONTAINING PROTEIN"/>
    <property type="match status" value="1"/>
</dbReference>
<evidence type="ECO:0000256" key="4">
    <source>
        <dbReference type="ARBA" id="ARBA00022679"/>
    </source>
</evidence>
<gene>
    <name evidence="9" type="ORF">FN960_09640</name>
</gene>
<dbReference type="Gene3D" id="3.30.565.10">
    <property type="entry name" value="Histidine kinase-like ATPase, C-terminal domain"/>
    <property type="match status" value="1"/>
</dbReference>
<dbReference type="InterPro" id="IPR010559">
    <property type="entry name" value="Sig_transdc_His_kin_internal"/>
</dbReference>
<dbReference type="PROSITE" id="PS50885">
    <property type="entry name" value="HAMP"/>
    <property type="match status" value="1"/>
</dbReference>
<evidence type="ECO:0000256" key="2">
    <source>
        <dbReference type="ARBA" id="ARBA00022475"/>
    </source>
</evidence>
<protein>
    <submittedName>
        <fullName evidence="9">HAMP domain-containing protein</fullName>
    </submittedName>
</protein>
<keyword evidence="10" id="KW-1185">Reference proteome</keyword>
<accession>A0A553ZYT1</accession>
<comment type="subcellular location">
    <subcellularLocation>
        <location evidence="1">Cell membrane</location>
        <topology evidence="1">Multi-pass membrane protein</topology>
    </subcellularLocation>
</comment>
<dbReference type="InterPro" id="IPR003594">
    <property type="entry name" value="HATPase_dom"/>
</dbReference>
<dbReference type="OrthoDB" id="2521939at2"/>
<dbReference type="Gene3D" id="6.10.340.10">
    <property type="match status" value="1"/>
</dbReference>
<dbReference type="SUPFAM" id="SSF158472">
    <property type="entry name" value="HAMP domain-like"/>
    <property type="match status" value="1"/>
</dbReference>
<comment type="caution">
    <text evidence="9">The sequence shown here is derived from an EMBL/GenBank/DDBJ whole genome shotgun (WGS) entry which is preliminary data.</text>
</comment>
<evidence type="ECO:0000256" key="5">
    <source>
        <dbReference type="ARBA" id="ARBA00022777"/>
    </source>
</evidence>
<evidence type="ECO:0000313" key="9">
    <source>
        <dbReference type="EMBL" id="TSB46610.1"/>
    </source>
</evidence>
<dbReference type="Pfam" id="PF06580">
    <property type="entry name" value="His_kinase"/>
    <property type="match status" value="1"/>
</dbReference>
<keyword evidence="3" id="KW-0597">Phosphoprotein</keyword>
<sequence length="571" mass="65817">MKRGRYFMKRLTLFQQAVIILLLLLIPTVLIYSYSNYVTEQVIIDDIHSRNMNRLDVSVNQLEADLDQISQFLMALSIDSDISSLRNIELYSPYEKVSLKEDVSEKLRTYQQLSNLLVDVTIYMPNNESAITTMPVFPDLETPLANSWHYVADENNRDNDYFIRHVRYPLNNVVIGNEVIIEARVYTQSIRNHLDDLVTTNLNNAFLFHQDFGVITTAETDLSITETINHHMINQNGTLNIHHEGTQYLVSYVQSEALDWILIDVFPLDELLTPVYKSRNFLYASVVLMILFGGLSGWLLYKKIHIPIRELSLAVQRIKRADYAVRIPVGHNNEFHKLTQGFNEMAQQIQTLIEQVYEEKIRSQEASLKLMQAQINPHFLYNCLFYIKNMAKVQQTDAVEAMALHLGQYFRYRTKVEDEKTTLNEEIDLIDHFLSIHALRKKSITYSISIPKEMYSLQIPSLLLQPIVENSIVHGIEPLLGKAYIRVTGTITEQCNMVTIEDNGNGLSASSREQLTASLEEKEVLQEGYGMRNVHQRLIKKYGGLSGLYISESELGGLKVEIKWQEINDEE</sequence>
<dbReference type="GO" id="GO:0005886">
    <property type="term" value="C:plasma membrane"/>
    <property type="evidence" value="ECO:0007669"/>
    <property type="project" value="UniProtKB-SubCell"/>
</dbReference>
<dbReference type="SMART" id="SM00304">
    <property type="entry name" value="HAMP"/>
    <property type="match status" value="1"/>
</dbReference>
<name>A0A553ZYT1_9BACI</name>
<proteinExistence type="predicted"/>
<keyword evidence="4" id="KW-0808">Transferase</keyword>
<evidence type="ECO:0000259" key="8">
    <source>
        <dbReference type="PROSITE" id="PS50885"/>
    </source>
</evidence>
<keyword evidence="2" id="KW-1003">Cell membrane</keyword>
<dbReference type="Pfam" id="PF00672">
    <property type="entry name" value="HAMP"/>
    <property type="match status" value="1"/>
</dbReference>
<dbReference type="EMBL" id="VLXZ01000005">
    <property type="protein sequence ID" value="TSB46610.1"/>
    <property type="molecule type" value="Genomic_DNA"/>
</dbReference>
<dbReference type="InterPro" id="IPR050640">
    <property type="entry name" value="Bact_2-comp_sensor_kinase"/>
</dbReference>
<dbReference type="InterPro" id="IPR036890">
    <property type="entry name" value="HATPase_C_sf"/>
</dbReference>
<evidence type="ECO:0000313" key="10">
    <source>
        <dbReference type="Proteomes" id="UP000318521"/>
    </source>
</evidence>
<feature type="transmembrane region" description="Helical" evidence="7">
    <location>
        <begin position="281"/>
        <end position="301"/>
    </location>
</feature>
<dbReference type="PANTHER" id="PTHR34220">
    <property type="entry name" value="SENSOR HISTIDINE KINASE YPDA"/>
    <property type="match status" value="1"/>
</dbReference>
<dbReference type="CDD" id="cd06225">
    <property type="entry name" value="HAMP"/>
    <property type="match status" value="1"/>
</dbReference>
<reference evidence="9 10" key="1">
    <citation type="submission" date="2019-07" db="EMBL/GenBank/DDBJ databases">
        <authorList>
            <person name="Park Y.J."/>
            <person name="Jeong S.E."/>
            <person name="Jung H.S."/>
        </authorList>
    </citation>
    <scope>NUCLEOTIDE SEQUENCE [LARGE SCALE GENOMIC DNA]</scope>
    <source>
        <strain evidence="10">P16(2019)</strain>
    </source>
</reference>
<dbReference type="GO" id="GO:0000155">
    <property type="term" value="F:phosphorelay sensor kinase activity"/>
    <property type="evidence" value="ECO:0007669"/>
    <property type="project" value="InterPro"/>
</dbReference>
<dbReference type="Proteomes" id="UP000318521">
    <property type="component" value="Unassembled WGS sequence"/>
</dbReference>
<keyword evidence="6 7" id="KW-0472">Membrane</keyword>
<dbReference type="SUPFAM" id="SSF55874">
    <property type="entry name" value="ATPase domain of HSP90 chaperone/DNA topoisomerase II/histidine kinase"/>
    <property type="match status" value="1"/>
</dbReference>
<evidence type="ECO:0000256" key="7">
    <source>
        <dbReference type="SAM" id="Phobius"/>
    </source>
</evidence>
<feature type="domain" description="HAMP" evidence="8">
    <location>
        <begin position="302"/>
        <end position="354"/>
    </location>
</feature>
<keyword evidence="5" id="KW-0418">Kinase</keyword>
<dbReference type="AlphaFoldDB" id="A0A553ZYT1"/>
<evidence type="ECO:0000256" key="1">
    <source>
        <dbReference type="ARBA" id="ARBA00004651"/>
    </source>
</evidence>
<keyword evidence="7" id="KW-0812">Transmembrane</keyword>
<dbReference type="InterPro" id="IPR003660">
    <property type="entry name" value="HAMP_dom"/>
</dbReference>